<reference evidence="2 3" key="1">
    <citation type="submission" date="2019-12" db="EMBL/GenBank/DDBJ databases">
        <title>Nocardia macrotermitis sp. nov. and Nocardia aurantia sp. nov., isolated from the gut of the fungus growing-termite Macrotermes natalensis.</title>
        <authorList>
            <person name="Christine B."/>
            <person name="Rene B."/>
        </authorList>
    </citation>
    <scope>NUCLEOTIDE SEQUENCE [LARGE SCALE GENOMIC DNA]</scope>
    <source>
        <strain evidence="2 3">DSM 102126</strain>
    </source>
</reference>
<dbReference type="Pfam" id="PF19545">
    <property type="entry name" value="DUF6069"/>
    <property type="match status" value="1"/>
</dbReference>
<feature type="transmembrane region" description="Helical" evidence="1">
    <location>
        <begin position="120"/>
        <end position="141"/>
    </location>
</feature>
<keyword evidence="1" id="KW-1133">Transmembrane helix</keyword>
<dbReference type="RefSeq" id="WP_161106385.1">
    <property type="nucleotide sequence ID" value="NZ_JBHLYI010000014.1"/>
</dbReference>
<keyword evidence="3" id="KW-1185">Reference proteome</keyword>
<comment type="caution">
    <text evidence="2">The sequence shown here is derived from an EMBL/GenBank/DDBJ whole genome shotgun (WGS) entry which is preliminary data.</text>
</comment>
<feature type="transmembrane region" description="Helical" evidence="1">
    <location>
        <begin position="57"/>
        <end position="78"/>
    </location>
</feature>
<evidence type="ECO:0000313" key="3">
    <source>
        <dbReference type="Proteomes" id="UP000431901"/>
    </source>
</evidence>
<gene>
    <name evidence="2" type="ORF">GQ466_29695</name>
</gene>
<dbReference type="AlphaFoldDB" id="A0A6I4WEG7"/>
<name>A0A6I4WEG7_9ACTN</name>
<dbReference type="Proteomes" id="UP000431901">
    <property type="component" value="Unassembled WGS sequence"/>
</dbReference>
<keyword evidence="1" id="KW-0472">Membrane</keyword>
<dbReference type="InterPro" id="IPR045713">
    <property type="entry name" value="DUF6069"/>
</dbReference>
<organism evidence="2 3">
    <name type="scientific">Actinomadura rayongensis</name>
    <dbReference type="NCBI Taxonomy" id="1429076"/>
    <lineage>
        <taxon>Bacteria</taxon>
        <taxon>Bacillati</taxon>
        <taxon>Actinomycetota</taxon>
        <taxon>Actinomycetes</taxon>
        <taxon>Streptosporangiales</taxon>
        <taxon>Thermomonosporaceae</taxon>
        <taxon>Actinomadura</taxon>
    </lineage>
</organism>
<protein>
    <submittedName>
        <fullName evidence="2">Uncharacterized protein</fullName>
    </submittedName>
</protein>
<keyword evidence="1" id="KW-0812">Transmembrane</keyword>
<dbReference type="EMBL" id="WUTW01000011">
    <property type="protein sequence ID" value="MXQ68198.1"/>
    <property type="molecule type" value="Genomic_DNA"/>
</dbReference>
<accession>A0A6I4WEG7</accession>
<evidence type="ECO:0000313" key="2">
    <source>
        <dbReference type="EMBL" id="MXQ68198.1"/>
    </source>
</evidence>
<sequence>MTYGDGRSGVQAGRLWAGGVATAVVAGFVGAVGVLVARGVLDIPVWLPAGENRVADASALGVALTGAVAALVATAVLHLLMATTPSPRRFFGWIVALATVVAMVWPFTLDMSLPGELAGAVIAGLTGLAIGSLLTSVAVSASRP</sequence>
<feature type="transmembrane region" description="Helical" evidence="1">
    <location>
        <begin position="15"/>
        <end position="37"/>
    </location>
</feature>
<evidence type="ECO:0000256" key="1">
    <source>
        <dbReference type="SAM" id="Phobius"/>
    </source>
</evidence>
<proteinExistence type="predicted"/>
<feature type="transmembrane region" description="Helical" evidence="1">
    <location>
        <begin position="90"/>
        <end position="108"/>
    </location>
</feature>
<dbReference type="OrthoDB" id="4868427at2"/>